<evidence type="ECO:0000313" key="1">
    <source>
        <dbReference type="EMBL" id="KAJ8113347.1"/>
    </source>
</evidence>
<organism evidence="1 2">
    <name type="scientific">Nemania bipapillata</name>
    <dbReference type="NCBI Taxonomy" id="110536"/>
    <lineage>
        <taxon>Eukaryota</taxon>
        <taxon>Fungi</taxon>
        <taxon>Dikarya</taxon>
        <taxon>Ascomycota</taxon>
        <taxon>Pezizomycotina</taxon>
        <taxon>Sordariomycetes</taxon>
        <taxon>Xylariomycetidae</taxon>
        <taxon>Xylariales</taxon>
        <taxon>Xylariaceae</taxon>
        <taxon>Nemania</taxon>
    </lineage>
</organism>
<name>A0ACC2IE16_9PEZI</name>
<dbReference type="EMBL" id="JAPESX010001539">
    <property type="protein sequence ID" value="KAJ8113347.1"/>
    <property type="molecule type" value="Genomic_DNA"/>
</dbReference>
<accession>A0ACC2IE16</accession>
<sequence>MLTSASMRPELECFLKPLHIDVTKAHVLAHELYQTFKRLAAESSTQFLPTPISESILRPTGGRERGRYLAIDIGGTNLRVGFIELLGSENASTTNGVTTNGHYSDHRPQCNLRRVLEKSWPIQETLKNENPDSLFAWIGSCIAEVVAKGVEAFRLERNSELPMGVTFSFPIVQNTLSDATIMAMGKGFAITSKLDLGTLLVNGYEKSKSPDLPRIKVTAILNDAVATLVSFIYQFQEDQTHKAAMGLICGTGTNATIPLRQSALSSRKLPGKITISAEDAVDDVKVAVNTEWSINGSAAPLRKLGLISKWDMQLDAEGEAPGFQPFEYMTSGRYLGELGRLMFLDYLKSHFGLSEENIPAQLLHRFGLTTTFLSHYQPPDPAVLLCKLQVEFPASTSQLPVEWTEDMAMTLYHMAKSIEVRAAALVAAAIIGLLACAGDIPLSRSLTDKASRHLVNGNTDKMNLVIGYTGGCIVHFQNYLSDCQSFLDSILEAEFGDHAPVQLILSPCHDGGITGAGVLCGASQTNSRDV</sequence>
<proteinExistence type="predicted"/>
<keyword evidence="2" id="KW-1185">Reference proteome</keyword>
<comment type="caution">
    <text evidence="1">The sequence shown here is derived from an EMBL/GenBank/DDBJ whole genome shotgun (WGS) entry which is preliminary data.</text>
</comment>
<protein>
    <submittedName>
        <fullName evidence="1">Uncharacterized protein</fullName>
    </submittedName>
</protein>
<dbReference type="Proteomes" id="UP001153334">
    <property type="component" value="Unassembled WGS sequence"/>
</dbReference>
<evidence type="ECO:0000313" key="2">
    <source>
        <dbReference type="Proteomes" id="UP001153334"/>
    </source>
</evidence>
<reference evidence="1" key="1">
    <citation type="submission" date="2022-11" db="EMBL/GenBank/DDBJ databases">
        <title>Genome Sequence of Nemania bipapillata.</title>
        <authorList>
            <person name="Buettner E."/>
        </authorList>
    </citation>
    <scope>NUCLEOTIDE SEQUENCE</scope>
    <source>
        <strain evidence="1">CP14</strain>
    </source>
</reference>
<gene>
    <name evidence="1" type="ORF">ONZ43_g5172</name>
</gene>